<dbReference type="OrthoDB" id="288203at2759"/>
<comment type="caution">
    <text evidence="7">The sequence shown here is derived from an EMBL/GenBank/DDBJ whole genome shotgun (WGS) entry which is preliminary data.</text>
</comment>
<reference evidence="7" key="1">
    <citation type="submission" date="2019-12" db="EMBL/GenBank/DDBJ databases">
        <authorList>
            <person name="Scholes J."/>
        </authorList>
    </citation>
    <scope>NUCLEOTIDE SEQUENCE</scope>
</reference>
<feature type="transmembrane region" description="Helical" evidence="5">
    <location>
        <begin position="414"/>
        <end position="430"/>
    </location>
</feature>
<feature type="domain" description="STAS" evidence="6">
    <location>
        <begin position="500"/>
        <end position="620"/>
    </location>
</feature>
<dbReference type="EMBL" id="CACSLK010019758">
    <property type="protein sequence ID" value="CAA0819921.1"/>
    <property type="molecule type" value="Genomic_DNA"/>
</dbReference>
<evidence type="ECO:0000313" key="8">
    <source>
        <dbReference type="Proteomes" id="UP001153555"/>
    </source>
</evidence>
<feature type="transmembrane region" description="Helical" evidence="5">
    <location>
        <begin position="150"/>
        <end position="173"/>
    </location>
</feature>
<dbReference type="SUPFAM" id="SSF52091">
    <property type="entry name" value="SpoIIaa-like"/>
    <property type="match status" value="1"/>
</dbReference>
<feature type="transmembrane region" description="Helical" evidence="5">
    <location>
        <begin position="230"/>
        <end position="251"/>
    </location>
</feature>
<dbReference type="CDD" id="cd07042">
    <property type="entry name" value="STAS_SulP_like_sulfate_transporter"/>
    <property type="match status" value="1"/>
</dbReference>
<gene>
    <name evidence="7" type="ORF">SHERM_18173</name>
</gene>
<feature type="transmembrane region" description="Helical" evidence="5">
    <location>
        <begin position="442"/>
        <end position="472"/>
    </location>
</feature>
<organism evidence="7 8">
    <name type="scientific">Striga hermonthica</name>
    <name type="common">Purple witchweed</name>
    <name type="synonym">Buchnera hermonthica</name>
    <dbReference type="NCBI Taxonomy" id="68872"/>
    <lineage>
        <taxon>Eukaryota</taxon>
        <taxon>Viridiplantae</taxon>
        <taxon>Streptophyta</taxon>
        <taxon>Embryophyta</taxon>
        <taxon>Tracheophyta</taxon>
        <taxon>Spermatophyta</taxon>
        <taxon>Magnoliopsida</taxon>
        <taxon>eudicotyledons</taxon>
        <taxon>Gunneridae</taxon>
        <taxon>Pentapetalae</taxon>
        <taxon>asterids</taxon>
        <taxon>lamiids</taxon>
        <taxon>Lamiales</taxon>
        <taxon>Orobanchaceae</taxon>
        <taxon>Buchnereae</taxon>
        <taxon>Striga</taxon>
    </lineage>
</organism>
<dbReference type="NCBIfam" id="TIGR00815">
    <property type="entry name" value="sulP"/>
    <property type="match status" value="1"/>
</dbReference>
<dbReference type="InterPro" id="IPR036513">
    <property type="entry name" value="STAS_dom_sf"/>
</dbReference>
<evidence type="ECO:0000256" key="4">
    <source>
        <dbReference type="ARBA" id="ARBA00023136"/>
    </source>
</evidence>
<dbReference type="InterPro" id="IPR018045">
    <property type="entry name" value="S04_transporter_CS"/>
</dbReference>
<feature type="transmembrane region" description="Helical" evidence="5">
    <location>
        <begin position="351"/>
        <end position="370"/>
    </location>
</feature>
<evidence type="ECO:0000256" key="3">
    <source>
        <dbReference type="ARBA" id="ARBA00022989"/>
    </source>
</evidence>
<dbReference type="PROSITE" id="PS01130">
    <property type="entry name" value="SLC26A"/>
    <property type="match status" value="1"/>
</dbReference>
<dbReference type="GO" id="GO:0016020">
    <property type="term" value="C:membrane"/>
    <property type="evidence" value="ECO:0007669"/>
    <property type="project" value="UniProtKB-SubCell"/>
</dbReference>
<keyword evidence="8" id="KW-1185">Reference proteome</keyword>
<accession>A0A9N7MU87</accession>
<dbReference type="GO" id="GO:0008271">
    <property type="term" value="F:secondary active sulfate transmembrane transporter activity"/>
    <property type="evidence" value="ECO:0007669"/>
    <property type="project" value="InterPro"/>
</dbReference>
<dbReference type="PROSITE" id="PS50801">
    <property type="entry name" value="STAS"/>
    <property type="match status" value="1"/>
</dbReference>
<evidence type="ECO:0000313" key="7">
    <source>
        <dbReference type="EMBL" id="CAA0819921.1"/>
    </source>
</evidence>
<feature type="transmembrane region" description="Helical" evidence="5">
    <location>
        <begin position="179"/>
        <end position="198"/>
    </location>
</feature>
<comment type="subcellular location">
    <subcellularLocation>
        <location evidence="1">Membrane</location>
        <topology evidence="1">Multi-pass membrane protein</topology>
    </subcellularLocation>
</comment>
<protein>
    <submittedName>
        <fullName evidence="7">Probable sulfate transporter 3.5</fullName>
    </submittedName>
</protein>
<dbReference type="Gene3D" id="3.30.750.24">
    <property type="entry name" value="STAS domain"/>
    <property type="match status" value="1"/>
</dbReference>
<evidence type="ECO:0000256" key="2">
    <source>
        <dbReference type="ARBA" id="ARBA00022692"/>
    </source>
</evidence>
<proteinExistence type="predicted"/>
<evidence type="ECO:0000256" key="5">
    <source>
        <dbReference type="SAM" id="Phobius"/>
    </source>
</evidence>
<keyword evidence="3 5" id="KW-1133">Transmembrane helix</keyword>
<name>A0A9N7MU87_STRHE</name>
<dbReference type="Proteomes" id="UP001153555">
    <property type="component" value="Unassembled WGS sequence"/>
</dbReference>
<dbReference type="Pfam" id="PF01740">
    <property type="entry name" value="STAS"/>
    <property type="match status" value="1"/>
</dbReference>
<dbReference type="AlphaFoldDB" id="A0A9N7MU87"/>
<keyword evidence="4 5" id="KW-0472">Membrane</keyword>
<dbReference type="Pfam" id="PF00916">
    <property type="entry name" value="Sulfate_transp"/>
    <property type="match status" value="1"/>
</dbReference>
<keyword evidence="2 5" id="KW-0812">Transmembrane</keyword>
<dbReference type="InterPro" id="IPR002645">
    <property type="entry name" value="STAS_dom"/>
</dbReference>
<feature type="transmembrane region" description="Helical" evidence="5">
    <location>
        <begin position="391"/>
        <end position="408"/>
    </location>
</feature>
<evidence type="ECO:0000259" key="6">
    <source>
        <dbReference type="PROSITE" id="PS50801"/>
    </source>
</evidence>
<sequence length="638" mass="70211">MREVIDSGVNLGPPRSFGVVFKSKAKETFFPDDPFGHLQKEPLGIKTLKTIQYFVPISQWLPRYSLSVFKYDLLAGITIASLAIPQGISYANLAKLPPIIGLYSSFVPPLVYAVFGSSKHLAVGTVAACSLLIAETIGEKASPTENQQLYISLVFTATLFSGLFQTVLGVLRLGILVDFLSHSTISGFMGGTAILIILQQMKGMLGMKHFTTNTGVVAVLKAIFRYRDEWNWRCAVIGVIFLVFLQLTRFVKKKKPKLFWVSAMGPMVVVLAGCLFAYFAHAQKLGIATVGILKKGINQPSIDRWNFDPMYISAPLKAGLITGLIALTEGIAIGRSFALATNDQVDGNKEMIAYGLMNIVGSMTSCYLTTGPFSKTAVNFNAGCKTPMANIVQSLCMLLVLLVLAPVFSYTPQVALSAIIISAMLGLIKYKKYYHLFKTDKFDFIICMSAFFGVSFISMDMGLIISVGLSLVRALLYVARPPVCKLGNIQNSNLYRDVEQYPHATLPPGFLVLKLGSPIYFPNATYIKERILRWVRDEQHPANHQIEYVLLDLGAGVTAIDNTGVESLFEIRRNLETKGIKMMLVNPRIDVMDKLILTNFVDKIGKDAIFISSEDAIDACKFSLRRSKQVDEEGANGS</sequence>
<dbReference type="InterPro" id="IPR001902">
    <property type="entry name" value="SLC26A/SulP_fam"/>
</dbReference>
<dbReference type="PANTHER" id="PTHR11814">
    <property type="entry name" value="SULFATE TRANSPORTER"/>
    <property type="match status" value="1"/>
</dbReference>
<dbReference type="InterPro" id="IPR011547">
    <property type="entry name" value="SLC26A/SulP_dom"/>
</dbReference>
<feature type="transmembrane region" description="Helical" evidence="5">
    <location>
        <begin position="258"/>
        <end position="280"/>
    </location>
</feature>
<evidence type="ECO:0000256" key="1">
    <source>
        <dbReference type="ARBA" id="ARBA00004141"/>
    </source>
</evidence>